<dbReference type="SUPFAM" id="SSF53098">
    <property type="entry name" value="Ribonuclease H-like"/>
    <property type="match status" value="1"/>
</dbReference>
<dbReference type="EMBL" id="JAKOGI010001447">
    <property type="protein sequence ID" value="KAJ8425580.1"/>
    <property type="molecule type" value="Genomic_DNA"/>
</dbReference>
<dbReference type="Pfam" id="PF13456">
    <property type="entry name" value="RVT_3"/>
    <property type="match status" value="1"/>
</dbReference>
<dbReference type="InterPro" id="IPR052929">
    <property type="entry name" value="RNase_H-like_EbsB-rel"/>
</dbReference>
<dbReference type="GO" id="GO:0003676">
    <property type="term" value="F:nucleic acid binding"/>
    <property type="evidence" value="ECO:0007669"/>
    <property type="project" value="InterPro"/>
</dbReference>
<proteinExistence type="predicted"/>
<reference evidence="2" key="1">
    <citation type="submission" date="2022-04" db="EMBL/GenBank/DDBJ databases">
        <title>Carnegiea gigantea Genome sequencing and assembly v2.</title>
        <authorList>
            <person name="Copetti D."/>
            <person name="Sanderson M.J."/>
            <person name="Burquez A."/>
            <person name="Wojciechowski M.F."/>
        </authorList>
    </citation>
    <scope>NUCLEOTIDE SEQUENCE</scope>
    <source>
        <strain evidence="2">SGP5-SGP5p</strain>
        <tissue evidence="2">Aerial part</tissue>
    </source>
</reference>
<comment type="caution">
    <text evidence="2">The sequence shown here is derived from an EMBL/GenBank/DDBJ whole genome shotgun (WGS) entry which is preliminary data.</text>
</comment>
<dbReference type="InterPro" id="IPR044730">
    <property type="entry name" value="RNase_H-like_dom_plant"/>
</dbReference>
<keyword evidence="3" id="KW-1185">Reference proteome</keyword>
<dbReference type="Gene3D" id="3.30.420.10">
    <property type="entry name" value="Ribonuclease H-like superfamily/Ribonuclease H"/>
    <property type="match status" value="1"/>
</dbReference>
<gene>
    <name evidence="2" type="ORF">Cgig2_003018</name>
</gene>
<dbReference type="OrthoDB" id="1906820at2759"/>
<organism evidence="2 3">
    <name type="scientific">Carnegiea gigantea</name>
    <dbReference type="NCBI Taxonomy" id="171969"/>
    <lineage>
        <taxon>Eukaryota</taxon>
        <taxon>Viridiplantae</taxon>
        <taxon>Streptophyta</taxon>
        <taxon>Embryophyta</taxon>
        <taxon>Tracheophyta</taxon>
        <taxon>Spermatophyta</taxon>
        <taxon>Magnoliopsida</taxon>
        <taxon>eudicotyledons</taxon>
        <taxon>Gunneridae</taxon>
        <taxon>Pentapetalae</taxon>
        <taxon>Caryophyllales</taxon>
        <taxon>Cactineae</taxon>
        <taxon>Cactaceae</taxon>
        <taxon>Cactoideae</taxon>
        <taxon>Echinocereeae</taxon>
        <taxon>Carnegiea</taxon>
    </lineage>
</organism>
<dbReference type="Proteomes" id="UP001153076">
    <property type="component" value="Unassembled WGS sequence"/>
</dbReference>
<dbReference type="GO" id="GO:0004523">
    <property type="term" value="F:RNA-DNA hybrid ribonuclease activity"/>
    <property type="evidence" value="ECO:0007669"/>
    <property type="project" value="InterPro"/>
</dbReference>
<name>A0A9Q1GUW5_9CARY</name>
<sequence>MNNISLLIDEDGIEKSRQSDLAGIVPRSFRSRGDIGNGSSVSVWNDPWLRRPFSDRPIQCLEGGNPTWTVADLIDSNMEDVIKTSFLPCDAKVILCIPLCHTWPYDKYVWYFSVDGEFTRVPSKAPPRPQLARTPLLIRGNYYGPLMSFLASRRGLGVIVRDSLGDVVLAGSNQSTSFHDPEVAEAEACLFGIQQALSAGCSSLVVEGDSLLVISKLQNKAEPSSVLGFFISEILKTSVSGSFVAWSCIKRGGNRVAHEAAHPNRISPVPGLG</sequence>
<dbReference type="PANTHER" id="PTHR47074:SF21">
    <property type="entry name" value="RNASE H TYPE-1 DOMAIN-CONTAINING PROTEIN"/>
    <property type="match status" value="1"/>
</dbReference>
<evidence type="ECO:0000313" key="3">
    <source>
        <dbReference type="Proteomes" id="UP001153076"/>
    </source>
</evidence>
<dbReference type="InterPro" id="IPR012337">
    <property type="entry name" value="RNaseH-like_sf"/>
</dbReference>
<protein>
    <recommendedName>
        <fullName evidence="1">RNase H type-1 domain-containing protein</fullName>
    </recommendedName>
</protein>
<evidence type="ECO:0000259" key="1">
    <source>
        <dbReference type="Pfam" id="PF13456"/>
    </source>
</evidence>
<dbReference type="InterPro" id="IPR002156">
    <property type="entry name" value="RNaseH_domain"/>
</dbReference>
<accession>A0A9Q1GUW5</accession>
<dbReference type="PANTHER" id="PTHR47074">
    <property type="entry name" value="BNAC02G40300D PROTEIN"/>
    <property type="match status" value="1"/>
</dbReference>
<dbReference type="InterPro" id="IPR036397">
    <property type="entry name" value="RNaseH_sf"/>
</dbReference>
<feature type="domain" description="RNase H type-1" evidence="1">
    <location>
        <begin position="155"/>
        <end position="262"/>
    </location>
</feature>
<dbReference type="AlphaFoldDB" id="A0A9Q1GUW5"/>
<dbReference type="CDD" id="cd06222">
    <property type="entry name" value="RNase_H_like"/>
    <property type="match status" value="1"/>
</dbReference>
<evidence type="ECO:0000313" key="2">
    <source>
        <dbReference type="EMBL" id="KAJ8425580.1"/>
    </source>
</evidence>